<dbReference type="EMBL" id="MN661125">
    <property type="protein sequence ID" value="QHA33780.1"/>
    <property type="molecule type" value="Genomic_RNA"/>
</dbReference>
<feature type="transmembrane region" description="Helical" evidence="1">
    <location>
        <begin position="363"/>
        <end position="385"/>
    </location>
</feature>
<name>A0A6B9KG68_9VIRU</name>
<evidence type="ECO:0000313" key="2">
    <source>
        <dbReference type="EMBL" id="QHA33780.1"/>
    </source>
</evidence>
<keyword evidence="1" id="KW-0812">Transmembrane</keyword>
<keyword evidence="1" id="KW-0472">Membrane</keyword>
<keyword evidence="1" id="KW-1133">Transmembrane helix</keyword>
<accession>A0A6B9KG68</accession>
<proteinExistence type="predicted"/>
<protein>
    <submittedName>
        <fullName evidence="2">Uncharacterized protein</fullName>
    </submittedName>
</protein>
<evidence type="ECO:0000256" key="1">
    <source>
        <dbReference type="SAM" id="Phobius"/>
    </source>
</evidence>
<reference evidence="2" key="1">
    <citation type="submission" date="2019-11" db="EMBL/GenBank/DDBJ databases">
        <authorList>
            <person name="Nitsche A."/>
            <person name="Hankeln T."/>
            <person name="Acosta O."/>
            <person name="Velez I.D."/>
            <person name="Schiemann D.J."/>
        </authorList>
    </citation>
    <scope>NUCLEOTIDE SEQUENCE</scope>
    <source>
        <strain evidence="2">Psal 1747-1</strain>
    </source>
</reference>
<sequence length="409" mass="47017">MSSVLQFIFTLSYLLVVLNLTLLVETAPINNNETSLGNCESNFNFYKLTPTYKMLVQYGRLDFSTECFRATIGKTCNLPNQCHSVTSYHLTIDNKFILICIGYLGDTTSLRKLQFYPIASLTSIVPQNLYFVVVETLDDKFEHAFILPENLVSAFAYHPINSHDFYVNTNFKVCKRGDMLTAISPFVKRRLTMNNGLIQNYILDHKHLPFVCETTNKFVCADIKLHLKDNFKKSACRSLLIVNNTHALCSHVWVQYPDKLCPTDYKYRTGMYTYPEICTSITESDESKLKVEGNWLTRALVAVVDWVLKAAEKFIDFLERCLSIVLERVGELILKQLLLLEEIIEDWDDKFLLFELLVINFYIVYKSNCTAAILFTLIFGILVGYNRQNIGISFRVLSIVRSIANSTLF</sequence>
<organism evidence="2">
    <name type="scientific">Atrato Virga-like virus 7</name>
    <dbReference type="NCBI Taxonomy" id="2689346"/>
    <lineage>
        <taxon>Viruses</taxon>
        <taxon>Riboviria</taxon>
        <taxon>Orthornavirae</taxon>
        <taxon>Kitrinoviricota</taxon>
        <taxon>Alsuviricetes</taxon>
        <taxon>Martellivirales</taxon>
        <taxon>Virgaviridae</taxon>
    </lineage>
</organism>